<dbReference type="Proteomes" id="UP000298652">
    <property type="component" value="Chromosome 9"/>
</dbReference>
<keyword evidence="2" id="KW-1185">Reference proteome</keyword>
<dbReference type="EMBL" id="CM016560">
    <property type="protein sequence ID" value="TKV97772.1"/>
    <property type="molecule type" value="Genomic_DNA"/>
</dbReference>
<dbReference type="AlphaFoldDB" id="A0A4U6TBH8"/>
<gene>
    <name evidence="1" type="ORF">SEVIR_9G517701v2</name>
</gene>
<evidence type="ECO:0000313" key="2">
    <source>
        <dbReference type="Proteomes" id="UP000298652"/>
    </source>
</evidence>
<name>A0A4U6TBH8_SETVI</name>
<dbReference type="Gramene" id="TKV97772">
    <property type="protein sequence ID" value="TKV97772"/>
    <property type="gene ID" value="SEVIR_9G517701v2"/>
</dbReference>
<sequence>MVPSRCHGWYTAASGNWGYTDSQALSSGGKVAGKAYKRECRLEERGQGPYAHIRLCISVCW</sequence>
<reference evidence="1" key="1">
    <citation type="submission" date="2019-03" db="EMBL/GenBank/DDBJ databases">
        <title>WGS assembly of Setaria viridis.</title>
        <authorList>
            <person name="Huang P."/>
            <person name="Jenkins J."/>
            <person name="Grimwood J."/>
            <person name="Barry K."/>
            <person name="Healey A."/>
            <person name="Mamidi S."/>
            <person name="Sreedasyam A."/>
            <person name="Shu S."/>
            <person name="Feldman M."/>
            <person name="Wu J."/>
            <person name="Yu Y."/>
            <person name="Chen C."/>
            <person name="Johnson J."/>
            <person name="Rokhsar D."/>
            <person name="Baxter I."/>
            <person name="Schmutz J."/>
            <person name="Brutnell T."/>
            <person name="Kellogg E."/>
        </authorList>
    </citation>
    <scope>NUCLEOTIDE SEQUENCE [LARGE SCALE GENOMIC DNA]</scope>
</reference>
<evidence type="ECO:0000313" key="1">
    <source>
        <dbReference type="EMBL" id="TKV97772.1"/>
    </source>
</evidence>
<organism evidence="1 2">
    <name type="scientific">Setaria viridis</name>
    <name type="common">Green bristlegrass</name>
    <name type="synonym">Setaria italica subsp. viridis</name>
    <dbReference type="NCBI Taxonomy" id="4556"/>
    <lineage>
        <taxon>Eukaryota</taxon>
        <taxon>Viridiplantae</taxon>
        <taxon>Streptophyta</taxon>
        <taxon>Embryophyta</taxon>
        <taxon>Tracheophyta</taxon>
        <taxon>Spermatophyta</taxon>
        <taxon>Magnoliopsida</taxon>
        <taxon>Liliopsida</taxon>
        <taxon>Poales</taxon>
        <taxon>Poaceae</taxon>
        <taxon>PACMAD clade</taxon>
        <taxon>Panicoideae</taxon>
        <taxon>Panicodae</taxon>
        <taxon>Paniceae</taxon>
        <taxon>Cenchrinae</taxon>
        <taxon>Setaria</taxon>
    </lineage>
</organism>
<proteinExistence type="predicted"/>
<accession>A0A4U6TBH8</accession>
<protein>
    <submittedName>
        <fullName evidence="1">Uncharacterized protein</fullName>
    </submittedName>
</protein>